<dbReference type="Proteomes" id="UP000477543">
    <property type="component" value="Unassembled WGS sequence"/>
</dbReference>
<dbReference type="AlphaFoldDB" id="A0A365YET0"/>
<dbReference type="SUPFAM" id="SSF52096">
    <property type="entry name" value="ClpP/crotonase"/>
    <property type="match status" value="1"/>
</dbReference>
<protein>
    <submittedName>
        <fullName evidence="4 5">Enoyl-CoA hydratase</fullName>
        <ecNumber evidence="5">4.2.1.17</ecNumber>
    </submittedName>
</protein>
<comment type="caution">
    <text evidence="5">The sequence shown here is derived from an EMBL/GenBank/DDBJ whole genome shotgun (WGS) entry which is preliminary data.</text>
</comment>
<dbReference type="EC" id="4.2.1.17" evidence="5"/>
<evidence type="ECO:0000256" key="3">
    <source>
        <dbReference type="ARBA" id="ARBA00023239"/>
    </source>
</evidence>
<dbReference type="GO" id="GO:0006635">
    <property type="term" value="P:fatty acid beta-oxidation"/>
    <property type="evidence" value="ECO:0007669"/>
    <property type="project" value="TreeGrafter"/>
</dbReference>
<evidence type="ECO:0000313" key="6">
    <source>
        <dbReference type="Proteomes" id="UP000252167"/>
    </source>
</evidence>
<evidence type="ECO:0000256" key="2">
    <source>
        <dbReference type="ARBA" id="ARBA00023098"/>
    </source>
</evidence>
<dbReference type="NCBIfam" id="NF005925">
    <property type="entry name" value="PRK07938.1"/>
    <property type="match status" value="1"/>
</dbReference>
<proteinExistence type="inferred from homology"/>
<reference evidence="5 6" key="1">
    <citation type="submission" date="2018-01" db="EMBL/GenBank/DDBJ databases">
        <title>Glutamicibacter soli strain NHPC-3 Whole genome sequence and assembly.</title>
        <authorList>
            <person name="Choudhury P."/>
            <person name="Gupta D."/>
            <person name="Sengupta K."/>
            <person name="Jawed A."/>
            <person name="Sultana N."/>
            <person name="Saha P."/>
        </authorList>
    </citation>
    <scope>NUCLEOTIDE SEQUENCE [LARGE SCALE GENOMIC DNA]</scope>
    <source>
        <strain evidence="5 6">NHPC-3</strain>
    </source>
</reference>
<evidence type="ECO:0000313" key="5">
    <source>
        <dbReference type="EMBL" id="RBM01206.1"/>
    </source>
</evidence>
<dbReference type="PANTHER" id="PTHR11941">
    <property type="entry name" value="ENOYL-COA HYDRATASE-RELATED"/>
    <property type="match status" value="1"/>
</dbReference>
<reference evidence="4 7" key="2">
    <citation type="submission" date="2020-01" db="EMBL/GenBank/DDBJ databases">
        <title>Glutamicibacter soli M275.</title>
        <authorList>
            <person name="Meng X."/>
        </authorList>
    </citation>
    <scope>NUCLEOTIDE SEQUENCE [LARGE SCALE GENOMIC DNA]</scope>
    <source>
        <strain evidence="4 7">M275</strain>
    </source>
</reference>
<dbReference type="GO" id="GO:0004300">
    <property type="term" value="F:enoyl-CoA hydratase activity"/>
    <property type="evidence" value="ECO:0007669"/>
    <property type="project" value="UniProtKB-EC"/>
</dbReference>
<keyword evidence="3 5" id="KW-0456">Lyase</keyword>
<organism evidence="5 6">
    <name type="scientific">Glutamicibacter soli</name>
    <dbReference type="NCBI Taxonomy" id="453836"/>
    <lineage>
        <taxon>Bacteria</taxon>
        <taxon>Bacillati</taxon>
        <taxon>Actinomycetota</taxon>
        <taxon>Actinomycetes</taxon>
        <taxon>Micrococcales</taxon>
        <taxon>Micrococcaceae</taxon>
        <taxon>Glutamicibacter</taxon>
    </lineage>
</organism>
<dbReference type="EMBL" id="POAF01000004">
    <property type="protein sequence ID" value="RBM01206.1"/>
    <property type="molecule type" value="Genomic_DNA"/>
</dbReference>
<keyword evidence="2" id="KW-0443">Lipid metabolism</keyword>
<evidence type="ECO:0000313" key="7">
    <source>
        <dbReference type="Proteomes" id="UP000477543"/>
    </source>
</evidence>
<keyword evidence="6" id="KW-1185">Reference proteome</keyword>
<gene>
    <name evidence="5" type="ORF">C1H84_10550</name>
    <name evidence="4" type="ORF">GT020_12885</name>
</gene>
<name>A0A365YET0_9MICC</name>
<dbReference type="InterPro" id="IPR001753">
    <property type="entry name" value="Enoyl-CoA_hydra/iso"/>
</dbReference>
<evidence type="ECO:0000256" key="1">
    <source>
        <dbReference type="ARBA" id="ARBA00005254"/>
    </source>
</evidence>
<dbReference type="Gene3D" id="3.90.226.10">
    <property type="entry name" value="2-enoyl-CoA Hydratase, Chain A, domain 1"/>
    <property type="match status" value="1"/>
</dbReference>
<dbReference type="CDD" id="cd06558">
    <property type="entry name" value="crotonase-like"/>
    <property type="match status" value="1"/>
</dbReference>
<dbReference type="EMBL" id="WYDN01000012">
    <property type="protein sequence ID" value="NAZ16949.1"/>
    <property type="molecule type" value="Genomic_DNA"/>
</dbReference>
<dbReference type="InterPro" id="IPR029045">
    <property type="entry name" value="ClpP/crotonase-like_dom_sf"/>
</dbReference>
<dbReference type="PANTHER" id="PTHR11941:SF169">
    <property type="entry name" value="(7AS)-7A-METHYL-1,5-DIOXO-2,3,5,6,7,7A-HEXAHYDRO-1H-INDENE-CARBOXYL-COA HYDROLASE"/>
    <property type="match status" value="1"/>
</dbReference>
<sequence length="248" mass="26274">MSITSAMHSNGVRVITMNYPPVNALPVAGWFGVADAMNEATKDAKTRAVILRAEGRGFNAGVDIKEMQSTEDFNAILGANRGCFAAFKSIYECAVPVIAAVNGFCLGGGVGLVGNADTIVASDTAYFGVPEVDRGALGAATHLARLVPAHMLRTLYFTSKNISAQRLAELGSVAEVVSADKLDETAFSYANEIAAKDPRVIRAAKEALNCIDPIDVNRSYRFEQGFTFELNLGGVADELRDDFVATGA</sequence>
<dbReference type="Pfam" id="PF00378">
    <property type="entry name" value="ECH_1"/>
    <property type="match status" value="1"/>
</dbReference>
<dbReference type="Proteomes" id="UP000252167">
    <property type="component" value="Unassembled WGS sequence"/>
</dbReference>
<evidence type="ECO:0000313" key="4">
    <source>
        <dbReference type="EMBL" id="NAZ16949.1"/>
    </source>
</evidence>
<dbReference type="RefSeq" id="WP_113607375.1">
    <property type="nucleotide sequence ID" value="NZ_CM125969.1"/>
</dbReference>
<comment type="similarity">
    <text evidence="1">Belongs to the enoyl-CoA hydratase/isomerase family.</text>
</comment>
<accession>A0A365YET0</accession>